<sequence length="230" mass="27257">MKIVKKAKRTWEEEYKVQKAQRTEGHFSNFCKKYGISCHKLDIIESRSLRSKYLKNADGNCPDFLIKKGNESCFVEVKTLTNFTNAKREKEIRSRREALQRKHQSGIILSDTIDFHTELWGPFKTFIQSSSKKFKNVKEKYKYPRLLLVGGSNVDQIRMSALFHGSYLSYDIKLEKWIGFQKKKMGLFDKMGSSISAVIYWNKDFKRYFCLENPRFKIKFSETDFKHFFS</sequence>
<comment type="caution">
    <text evidence="1">The sequence shown here is derived from an EMBL/GenBank/DDBJ whole genome shotgun (WGS) entry which is preliminary data.</text>
</comment>
<proteinExistence type="predicted"/>
<name>A0A1G2MTX7_9BACT</name>
<protein>
    <submittedName>
        <fullName evidence="1">Uncharacterized protein</fullName>
    </submittedName>
</protein>
<evidence type="ECO:0000313" key="2">
    <source>
        <dbReference type="Proteomes" id="UP000177565"/>
    </source>
</evidence>
<dbReference type="AlphaFoldDB" id="A0A1G2MTX7"/>
<evidence type="ECO:0000313" key="1">
    <source>
        <dbReference type="EMBL" id="OHA27174.1"/>
    </source>
</evidence>
<dbReference type="EMBL" id="MHRQ01000011">
    <property type="protein sequence ID" value="OHA27174.1"/>
    <property type="molecule type" value="Genomic_DNA"/>
</dbReference>
<dbReference type="STRING" id="1802312.A3C06_03810"/>
<gene>
    <name evidence="1" type="ORF">A3C06_03810</name>
</gene>
<accession>A0A1G2MTX7</accession>
<reference evidence="1 2" key="1">
    <citation type="journal article" date="2016" name="Nat. Commun.">
        <title>Thousands of microbial genomes shed light on interconnected biogeochemical processes in an aquifer system.</title>
        <authorList>
            <person name="Anantharaman K."/>
            <person name="Brown C.T."/>
            <person name="Hug L.A."/>
            <person name="Sharon I."/>
            <person name="Castelle C.J."/>
            <person name="Probst A.J."/>
            <person name="Thomas B.C."/>
            <person name="Singh A."/>
            <person name="Wilkins M.J."/>
            <person name="Karaoz U."/>
            <person name="Brodie E.L."/>
            <person name="Williams K.H."/>
            <person name="Hubbard S.S."/>
            <person name="Banfield J.F."/>
        </authorList>
    </citation>
    <scope>NUCLEOTIDE SEQUENCE [LARGE SCALE GENOMIC DNA]</scope>
</reference>
<organism evidence="1 2">
    <name type="scientific">Candidatus Taylorbacteria bacterium RIFCSPHIGHO2_02_FULL_46_13</name>
    <dbReference type="NCBI Taxonomy" id="1802312"/>
    <lineage>
        <taxon>Bacteria</taxon>
        <taxon>Candidatus Tayloriibacteriota</taxon>
    </lineage>
</organism>
<dbReference type="Proteomes" id="UP000177565">
    <property type="component" value="Unassembled WGS sequence"/>
</dbReference>